<feature type="transmembrane region" description="Helical" evidence="8">
    <location>
        <begin position="214"/>
        <end position="234"/>
    </location>
</feature>
<evidence type="ECO:0000256" key="7">
    <source>
        <dbReference type="SAM" id="MobiDB-lite"/>
    </source>
</evidence>
<feature type="transmembrane region" description="Helical" evidence="8">
    <location>
        <begin position="347"/>
        <end position="366"/>
    </location>
</feature>
<feature type="transmembrane region" description="Helical" evidence="8">
    <location>
        <begin position="179"/>
        <end position="202"/>
    </location>
</feature>
<dbReference type="Gene3D" id="1.20.1720.10">
    <property type="entry name" value="Multidrug resistance protein D"/>
    <property type="match status" value="1"/>
</dbReference>
<dbReference type="Pfam" id="PF07690">
    <property type="entry name" value="MFS_1"/>
    <property type="match status" value="1"/>
</dbReference>
<evidence type="ECO:0000256" key="1">
    <source>
        <dbReference type="ARBA" id="ARBA00004651"/>
    </source>
</evidence>
<keyword evidence="4 8" id="KW-0812">Transmembrane</keyword>
<feature type="transmembrane region" description="Helical" evidence="8">
    <location>
        <begin position="372"/>
        <end position="391"/>
    </location>
</feature>
<gene>
    <name evidence="10" type="ORF">GCM10010411_39140</name>
</gene>
<dbReference type="InterPro" id="IPR005829">
    <property type="entry name" value="Sugar_transporter_CS"/>
</dbReference>
<dbReference type="SUPFAM" id="SSF103473">
    <property type="entry name" value="MFS general substrate transporter"/>
    <property type="match status" value="1"/>
</dbReference>
<feature type="transmembrane region" description="Helical" evidence="8">
    <location>
        <begin position="319"/>
        <end position="340"/>
    </location>
</feature>
<evidence type="ECO:0000259" key="9">
    <source>
        <dbReference type="PROSITE" id="PS50850"/>
    </source>
</evidence>
<dbReference type="PANTHER" id="PTHR42718">
    <property type="entry name" value="MAJOR FACILITATOR SUPERFAMILY MULTIDRUG TRANSPORTER MFSC"/>
    <property type="match status" value="1"/>
</dbReference>
<feature type="transmembrane region" description="Helical" evidence="8">
    <location>
        <begin position="420"/>
        <end position="437"/>
    </location>
</feature>
<dbReference type="Proteomes" id="UP001501509">
    <property type="component" value="Unassembled WGS sequence"/>
</dbReference>
<dbReference type="PROSITE" id="PS50850">
    <property type="entry name" value="MFS"/>
    <property type="match status" value="1"/>
</dbReference>
<feature type="domain" description="Major facilitator superfamily (MFS) profile" evidence="9">
    <location>
        <begin position="26"/>
        <end position="481"/>
    </location>
</feature>
<evidence type="ECO:0000256" key="8">
    <source>
        <dbReference type="SAM" id="Phobius"/>
    </source>
</evidence>
<proteinExistence type="predicted"/>
<dbReference type="InterPro" id="IPR011701">
    <property type="entry name" value="MFS"/>
</dbReference>
<feature type="transmembrane region" description="Helical" evidence="8">
    <location>
        <begin position="26"/>
        <end position="48"/>
    </location>
</feature>
<name>A0ABP6C434_9ACTN</name>
<dbReference type="PROSITE" id="PS00216">
    <property type="entry name" value="SUGAR_TRANSPORT_1"/>
    <property type="match status" value="1"/>
</dbReference>
<evidence type="ECO:0000313" key="11">
    <source>
        <dbReference type="Proteomes" id="UP001501509"/>
    </source>
</evidence>
<dbReference type="InterPro" id="IPR004638">
    <property type="entry name" value="EmrB-like"/>
</dbReference>
<dbReference type="InterPro" id="IPR036259">
    <property type="entry name" value="MFS_trans_sf"/>
</dbReference>
<keyword evidence="3" id="KW-1003">Cell membrane</keyword>
<sequence>MGAEMVPSRQKEQEEQPPADPRRWRALAVLGLVQFMLVVDITVVNVALPRIQSELTFSRAGLAWVVDGYVLMAGGLLLLGGRLADLFGRRRLFLLGVIVFAVASVVCGAATFPGMMISGRFVQGVGEALAQPASLGLIILLFPDTAERIKAIGIWGGIAGLAGVSGVVISGALTDLASWRWIFFINVPIALFALIMVPRLVSESRMSRDQSGRIDVTGAATAAGGLVAIVYGLLQAAEHSWGSGRVLVPLAGGLALLAIMVVVEARSDSPLIPLRFFANRTRGVAYFVGLSFGAAFVAFFFLMTLYLQQVLGYEPLKAGLSYVPLGIAMGVGIGLGTGLMPRVGVKPLLALGFFLAAGSMALASGVETDTNYASGVLPSLVVLGLAAGLVMPTGTSAALHKVTGDDAGLASGMQATTQQAGGALGLALLAALALRHTGDQVAAGVAPAVAATDGFVLSFRVAAVLLVVCGVLVLLLLERVSAEPRSPVAEISPR</sequence>
<accession>A0ABP6C434</accession>
<feature type="transmembrane region" description="Helical" evidence="8">
    <location>
        <begin position="284"/>
        <end position="307"/>
    </location>
</feature>
<evidence type="ECO:0000256" key="5">
    <source>
        <dbReference type="ARBA" id="ARBA00022989"/>
    </source>
</evidence>
<evidence type="ECO:0000256" key="3">
    <source>
        <dbReference type="ARBA" id="ARBA00022475"/>
    </source>
</evidence>
<dbReference type="RefSeq" id="WP_344542779.1">
    <property type="nucleotide sequence ID" value="NZ_BAAATD010000005.1"/>
</dbReference>
<feature type="transmembrane region" description="Helical" evidence="8">
    <location>
        <begin position="92"/>
        <end position="115"/>
    </location>
</feature>
<dbReference type="PANTHER" id="PTHR42718:SF46">
    <property type="entry name" value="BLR6921 PROTEIN"/>
    <property type="match status" value="1"/>
</dbReference>
<reference evidence="11" key="1">
    <citation type="journal article" date="2019" name="Int. J. Syst. Evol. Microbiol.">
        <title>The Global Catalogue of Microorganisms (GCM) 10K type strain sequencing project: providing services to taxonomists for standard genome sequencing and annotation.</title>
        <authorList>
            <consortium name="The Broad Institute Genomics Platform"/>
            <consortium name="The Broad Institute Genome Sequencing Center for Infectious Disease"/>
            <person name="Wu L."/>
            <person name="Ma J."/>
        </authorList>
    </citation>
    <scope>NUCLEOTIDE SEQUENCE [LARGE SCALE GENOMIC DNA]</scope>
    <source>
        <strain evidence="11">JCM 6833</strain>
    </source>
</reference>
<evidence type="ECO:0000313" key="10">
    <source>
        <dbReference type="EMBL" id="GAA2601570.1"/>
    </source>
</evidence>
<feature type="transmembrane region" description="Helical" evidence="8">
    <location>
        <begin position="60"/>
        <end position="80"/>
    </location>
</feature>
<feature type="transmembrane region" description="Helical" evidence="8">
    <location>
        <begin position="154"/>
        <end position="173"/>
    </location>
</feature>
<dbReference type="Gene3D" id="1.20.1250.20">
    <property type="entry name" value="MFS general substrate transporter like domains"/>
    <property type="match status" value="1"/>
</dbReference>
<evidence type="ECO:0000256" key="4">
    <source>
        <dbReference type="ARBA" id="ARBA00022692"/>
    </source>
</evidence>
<keyword evidence="11" id="KW-1185">Reference proteome</keyword>
<evidence type="ECO:0000256" key="6">
    <source>
        <dbReference type="ARBA" id="ARBA00023136"/>
    </source>
</evidence>
<comment type="subcellular location">
    <subcellularLocation>
        <location evidence="1">Cell membrane</location>
        <topology evidence="1">Multi-pass membrane protein</topology>
    </subcellularLocation>
</comment>
<dbReference type="CDD" id="cd17321">
    <property type="entry name" value="MFS_MMR_MDR_like"/>
    <property type="match status" value="1"/>
</dbReference>
<organism evidence="10 11">
    <name type="scientific">Actinomadura fulvescens</name>
    <dbReference type="NCBI Taxonomy" id="46160"/>
    <lineage>
        <taxon>Bacteria</taxon>
        <taxon>Bacillati</taxon>
        <taxon>Actinomycetota</taxon>
        <taxon>Actinomycetes</taxon>
        <taxon>Streptosporangiales</taxon>
        <taxon>Thermomonosporaceae</taxon>
        <taxon>Actinomadura</taxon>
    </lineage>
</organism>
<dbReference type="EMBL" id="BAAATD010000005">
    <property type="protein sequence ID" value="GAA2601570.1"/>
    <property type="molecule type" value="Genomic_DNA"/>
</dbReference>
<feature type="transmembrane region" description="Helical" evidence="8">
    <location>
        <begin position="457"/>
        <end position="477"/>
    </location>
</feature>
<evidence type="ECO:0000256" key="2">
    <source>
        <dbReference type="ARBA" id="ARBA00022448"/>
    </source>
</evidence>
<keyword evidence="2" id="KW-0813">Transport</keyword>
<dbReference type="NCBIfam" id="TIGR00711">
    <property type="entry name" value="efflux_EmrB"/>
    <property type="match status" value="1"/>
</dbReference>
<comment type="caution">
    <text evidence="10">The sequence shown here is derived from an EMBL/GenBank/DDBJ whole genome shotgun (WGS) entry which is preliminary data.</text>
</comment>
<keyword evidence="6 8" id="KW-0472">Membrane</keyword>
<feature type="region of interest" description="Disordered" evidence="7">
    <location>
        <begin position="1"/>
        <end position="20"/>
    </location>
</feature>
<feature type="transmembrane region" description="Helical" evidence="8">
    <location>
        <begin position="246"/>
        <end position="263"/>
    </location>
</feature>
<keyword evidence="5 8" id="KW-1133">Transmembrane helix</keyword>
<protein>
    <recommendedName>
        <fullName evidence="9">Major facilitator superfamily (MFS) profile domain-containing protein</fullName>
    </recommendedName>
</protein>
<dbReference type="InterPro" id="IPR020846">
    <property type="entry name" value="MFS_dom"/>
</dbReference>